<evidence type="ECO:0000259" key="7">
    <source>
        <dbReference type="PROSITE" id="PS50102"/>
    </source>
</evidence>
<dbReference type="SUPFAM" id="SSF54928">
    <property type="entry name" value="RNA-binding domain, RBD"/>
    <property type="match status" value="4"/>
</dbReference>
<feature type="region of interest" description="Disordered" evidence="6">
    <location>
        <begin position="661"/>
        <end position="681"/>
    </location>
</feature>
<dbReference type="Proteomes" id="UP000027195">
    <property type="component" value="Unassembled WGS sequence"/>
</dbReference>
<evidence type="ECO:0000313" key="8">
    <source>
        <dbReference type="EMBL" id="KDQ19881.1"/>
    </source>
</evidence>
<protein>
    <recommendedName>
        <fullName evidence="7">RRM domain-containing protein</fullName>
    </recommendedName>
</protein>
<proteinExistence type="predicted"/>
<dbReference type="CDD" id="cd12320">
    <property type="entry name" value="RRM6_RBM19_RRM5_MRD1"/>
    <property type="match status" value="1"/>
</dbReference>
<keyword evidence="4" id="KW-0539">Nucleus</keyword>
<feature type="compositionally biased region" description="Gly residues" evidence="6">
    <location>
        <begin position="665"/>
        <end position="679"/>
    </location>
</feature>
<dbReference type="GO" id="GO:0003729">
    <property type="term" value="F:mRNA binding"/>
    <property type="evidence" value="ECO:0007669"/>
    <property type="project" value="TreeGrafter"/>
</dbReference>
<feature type="domain" description="RRM" evidence="7">
    <location>
        <begin position="2"/>
        <end position="82"/>
    </location>
</feature>
<feature type="region of interest" description="Disordered" evidence="6">
    <location>
        <begin position="784"/>
        <end position="812"/>
    </location>
</feature>
<feature type="domain" description="RRM" evidence="7">
    <location>
        <begin position="243"/>
        <end position="321"/>
    </location>
</feature>
<evidence type="ECO:0000256" key="4">
    <source>
        <dbReference type="ARBA" id="ARBA00023242"/>
    </source>
</evidence>
<feature type="region of interest" description="Disordered" evidence="6">
    <location>
        <begin position="533"/>
        <end position="567"/>
    </location>
</feature>
<keyword evidence="9" id="KW-1185">Reference proteome</keyword>
<accession>A0A067N805</accession>
<dbReference type="PANTHER" id="PTHR48039">
    <property type="entry name" value="RNA-BINDING MOTIF PROTEIN 14B"/>
    <property type="match status" value="1"/>
</dbReference>
<keyword evidence="3 5" id="KW-0694">RNA-binding</keyword>
<evidence type="ECO:0000256" key="2">
    <source>
        <dbReference type="ARBA" id="ARBA00022737"/>
    </source>
</evidence>
<feature type="domain" description="RRM" evidence="7">
    <location>
        <begin position="434"/>
        <end position="506"/>
    </location>
</feature>
<dbReference type="EMBL" id="KL198018">
    <property type="protein sequence ID" value="KDQ19881.1"/>
    <property type="molecule type" value="Genomic_DNA"/>
</dbReference>
<evidence type="ECO:0000256" key="3">
    <source>
        <dbReference type="ARBA" id="ARBA00022884"/>
    </source>
</evidence>
<dbReference type="FunCoup" id="A0A067N805">
    <property type="interactions" value="844"/>
</dbReference>
<dbReference type="AlphaFoldDB" id="A0A067N805"/>
<feature type="domain" description="RRM" evidence="7">
    <location>
        <begin position="572"/>
        <end position="658"/>
    </location>
</feature>
<feature type="region of interest" description="Disordered" evidence="6">
    <location>
        <begin position="212"/>
        <end position="231"/>
    </location>
</feature>
<keyword evidence="2" id="KW-0677">Repeat</keyword>
<name>A0A067N805_BOTB1</name>
<dbReference type="Pfam" id="PF00076">
    <property type="entry name" value="RRM_1"/>
    <property type="match status" value="5"/>
</dbReference>
<dbReference type="InterPro" id="IPR000504">
    <property type="entry name" value="RRM_dom"/>
</dbReference>
<dbReference type="SMART" id="SM00360">
    <property type="entry name" value="RRM"/>
    <property type="match status" value="5"/>
</dbReference>
<dbReference type="PROSITE" id="PS50102">
    <property type="entry name" value="RRM"/>
    <property type="match status" value="5"/>
</dbReference>
<evidence type="ECO:0000256" key="1">
    <source>
        <dbReference type="ARBA" id="ARBA00004123"/>
    </source>
</evidence>
<evidence type="ECO:0000256" key="6">
    <source>
        <dbReference type="SAM" id="MobiDB-lite"/>
    </source>
</evidence>
<dbReference type="OrthoDB" id="439639at2759"/>
<organism evidence="8 9">
    <name type="scientific">Botryobasidium botryosum (strain FD-172 SS1)</name>
    <dbReference type="NCBI Taxonomy" id="930990"/>
    <lineage>
        <taxon>Eukaryota</taxon>
        <taxon>Fungi</taxon>
        <taxon>Dikarya</taxon>
        <taxon>Basidiomycota</taxon>
        <taxon>Agaricomycotina</taxon>
        <taxon>Agaricomycetes</taxon>
        <taxon>Cantharellales</taxon>
        <taxon>Botryobasidiaceae</taxon>
        <taxon>Botryobasidium</taxon>
    </lineage>
</organism>
<reference evidence="9" key="1">
    <citation type="journal article" date="2014" name="Proc. Natl. Acad. Sci. U.S.A.">
        <title>Extensive sampling of basidiomycete genomes demonstrates inadequacy of the white-rot/brown-rot paradigm for wood decay fungi.</title>
        <authorList>
            <person name="Riley R."/>
            <person name="Salamov A.A."/>
            <person name="Brown D.W."/>
            <person name="Nagy L.G."/>
            <person name="Floudas D."/>
            <person name="Held B.W."/>
            <person name="Levasseur A."/>
            <person name="Lombard V."/>
            <person name="Morin E."/>
            <person name="Otillar R."/>
            <person name="Lindquist E.A."/>
            <person name="Sun H."/>
            <person name="LaButti K.M."/>
            <person name="Schmutz J."/>
            <person name="Jabbour D."/>
            <person name="Luo H."/>
            <person name="Baker S.E."/>
            <person name="Pisabarro A.G."/>
            <person name="Walton J.D."/>
            <person name="Blanchette R.A."/>
            <person name="Henrissat B."/>
            <person name="Martin F."/>
            <person name="Cullen D."/>
            <person name="Hibbett D.S."/>
            <person name="Grigoriev I.V."/>
        </authorList>
    </citation>
    <scope>NUCLEOTIDE SEQUENCE [LARGE SCALE GENOMIC DNA]</scope>
    <source>
        <strain evidence="9">FD-172 SS1</strain>
    </source>
</reference>
<dbReference type="InterPro" id="IPR035979">
    <property type="entry name" value="RBD_domain_sf"/>
</dbReference>
<feature type="compositionally biased region" description="Acidic residues" evidence="6">
    <location>
        <begin position="802"/>
        <end position="812"/>
    </location>
</feature>
<dbReference type="InterPro" id="IPR012677">
    <property type="entry name" value="Nucleotide-bd_a/b_plait_sf"/>
</dbReference>
<comment type="subcellular location">
    <subcellularLocation>
        <location evidence="1">Nucleus</location>
    </subcellularLocation>
</comment>
<evidence type="ECO:0000313" key="9">
    <source>
        <dbReference type="Proteomes" id="UP000027195"/>
    </source>
</evidence>
<dbReference type="HOGENOM" id="CLU_008479_0_0_1"/>
<feature type="region of interest" description="Disordered" evidence="6">
    <location>
        <begin position="131"/>
        <end position="187"/>
    </location>
</feature>
<dbReference type="InterPro" id="IPR051945">
    <property type="entry name" value="RRM_MRD1_RNA_proc_ribogen"/>
</dbReference>
<feature type="region of interest" description="Disordered" evidence="6">
    <location>
        <begin position="81"/>
        <end position="116"/>
    </location>
</feature>
<evidence type="ECO:0000256" key="5">
    <source>
        <dbReference type="PROSITE-ProRule" id="PRU00176"/>
    </source>
</evidence>
<feature type="domain" description="RRM" evidence="7">
    <location>
        <begin position="682"/>
        <end position="759"/>
    </location>
</feature>
<dbReference type="Gene3D" id="3.30.70.330">
    <property type="match status" value="5"/>
</dbReference>
<gene>
    <name evidence="8" type="ORF">BOTBODRAFT_152433</name>
</gene>
<dbReference type="STRING" id="930990.A0A067N805"/>
<dbReference type="GO" id="GO:0005730">
    <property type="term" value="C:nucleolus"/>
    <property type="evidence" value="ECO:0007669"/>
    <property type="project" value="TreeGrafter"/>
</dbReference>
<dbReference type="PANTHER" id="PTHR48039:SF5">
    <property type="entry name" value="RNA-BINDING PROTEIN 28"/>
    <property type="match status" value="1"/>
</dbReference>
<dbReference type="InParanoid" id="A0A067N805"/>
<feature type="region of interest" description="Disordered" evidence="6">
    <location>
        <begin position="324"/>
        <end position="345"/>
    </location>
</feature>
<sequence>MSRLIIKNLPPHVSDARLRTHFSQKGAVTDVRIPQPKAHGRGAARGIAFVGFKTDAEALAAAEYFNKSYIDSSRIFVEVVDQTKQSTSRPAKRPRLSPPPPSSSSTIKPAPEKPTKKDDKILSEFMQTMLPGKASTNPHGEGLLDPSSPNLQPKQSKRESKAKKEKQKPAPADAAEPEPEPASDLDWLKQRMSKGIKSLSLDDGELHLDEEDQDEATVKDEAPSEVPPVDPLQTTRDLILSTSRLFLRNLAFSCTESDLSEAFHSFGEITQVHIPLDTTTHTAKGLGFITFADPDCAVAAWEAMDRKAFQGRILHILPAVDRGDKGAGDENENMRKKGVKEAKKDKLRKDAGRSFNWAMLYMNSDAVVSSIADRLSISKADILNPESDNAAVKVAIAEAHIIQETKKYLEDEGVLLPEFDPTSTSTAHAARSPTTLIVKNFPYGTSLDTLRALFDPYGEILRLLLPPAGTLAVVEYAEARAAGDALRGVAYRRIGGSVVYLERAPLGIWDPSKERKKEGGVARSGVKPVAIPSASTLSSVSDEDGDGVDGADNENQQRGRGEDEALAPASGATLFIKNLSFSTTSEKLSGTFRGLPSFAFARAQTKPDPKYPADSKKRLSMGYGFVGFTTREGAKGALASMKGCVVDGHVLDVRWAMRGAEADGEGSGGGEKGGKGGKGTTTKIIMKNVPFEATKKDIRELFSSFGALKSVRLPRKFDSRTRGFAFLDFVSRREAEAAFEALRHAHLLGRHIVLEWAEERRAGDGDDGEESKELKRLRERVKVGYGDGSGAVPGRKRKLEIGDGDGGEDVEI</sequence>
<feature type="compositionally biased region" description="Acidic residues" evidence="6">
    <location>
        <begin position="541"/>
        <end position="552"/>
    </location>
</feature>